<comment type="function">
    <text evidence="8">Involved in peptidoglycan biosynthesis. Transports lipid-linked peptidoglycan precursors from the inner to the outer leaflet of the cytoplasmic membrane.</text>
</comment>
<reference evidence="11 12" key="1">
    <citation type="submission" date="2019-09" db="EMBL/GenBank/DDBJ databases">
        <authorList>
            <person name="Khan S.A."/>
            <person name="Jeon C.O."/>
            <person name="Chun B.H."/>
            <person name="Jeong S.E."/>
        </authorList>
    </citation>
    <scope>NUCLEOTIDE SEQUENCE [LARGE SCALE GENOMIC DNA]</scope>
    <source>
        <strain evidence="11 12">KCTC 42508</strain>
    </source>
</reference>
<evidence type="ECO:0000256" key="3">
    <source>
        <dbReference type="ARBA" id="ARBA00022692"/>
    </source>
</evidence>
<gene>
    <name evidence="11" type="ORF">F0361_16100</name>
</gene>
<dbReference type="PANTHER" id="PTHR47019">
    <property type="entry name" value="LIPID II FLIPPASE MURJ"/>
    <property type="match status" value="1"/>
</dbReference>
<comment type="similarity">
    <text evidence="9">Belongs to the MurJ/MviN family.</text>
</comment>
<dbReference type="RefSeq" id="WP_154920177.1">
    <property type="nucleotide sequence ID" value="NZ_VUOE01000002.1"/>
</dbReference>
<dbReference type="PANTHER" id="PTHR47019:SF1">
    <property type="entry name" value="LIPID II FLIPPASE MURJ"/>
    <property type="match status" value="1"/>
</dbReference>
<dbReference type="AlphaFoldDB" id="A0A5B2TS02"/>
<keyword evidence="4" id="KW-0133">Cell shape</keyword>
<evidence type="ECO:0000256" key="7">
    <source>
        <dbReference type="ARBA" id="ARBA00023136"/>
    </source>
</evidence>
<feature type="transmembrane region" description="Helical" evidence="10">
    <location>
        <begin position="21"/>
        <end position="48"/>
    </location>
</feature>
<dbReference type="InterPro" id="IPR004268">
    <property type="entry name" value="MurJ"/>
</dbReference>
<dbReference type="GO" id="GO:0008360">
    <property type="term" value="P:regulation of cell shape"/>
    <property type="evidence" value="ECO:0007669"/>
    <property type="project" value="UniProtKB-KW"/>
</dbReference>
<feature type="transmembrane region" description="Helical" evidence="10">
    <location>
        <begin position="99"/>
        <end position="120"/>
    </location>
</feature>
<comment type="subcellular location">
    <subcellularLocation>
        <location evidence="1">Cell membrane</location>
        <topology evidence="1">Multi-pass membrane protein</topology>
    </subcellularLocation>
</comment>
<evidence type="ECO:0000256" key="5">
    <source>
        <dbReference type="ARBA" id="ARBA00022984"/>
    </source>
</evidence>
<evidence type="ECO:0000256" key="9">
    <source>
        <dbReference type="ARBA" id="ARBA00061532"/>
    </source>
</evidence>
<dbReference type="GO" id="GO:0015648">
    <property type="term" value="F:lipid-linked peptidoglycan transporter activity"/>
    <property type="evidence" value="ECO:0007669"/>
    <property type="project" value="TreeGrafter"/>
</dbReference>
<sequence length="445" mass="50087">MLAVIKTKIEQLKTKKVVQNMVLVTGISLIISLLGFVKEAITAASFGLSIQLDTFFVAILIPGLINTVFLGSYNSVFVPNYINEIHIGGNLKGFQSTSFIITIGLSLSFVLLSFLGTDFFLEYMYPNKSIIFYSLVKQQFYIIIPSILFWGLSSLIVALLNINNEYLWSTLSGIFTPIVFISALLIYHKNLPDSILAWSTTLGAISSTIYLFLVARKKNIIFLGKYDFNNQNIKTIFQQLPAKISSGLLTALNAVVDQFFAAQLVIGSITALNYGLKIPAFATSILMIAFSNVLLPFFTKSVLSNKKKSFENLFKNIKWTFLVLFIISMIGVLLSEIIVTILFERQEFTYEDTKLVSQIQQIFLIYVPFKITGSILVNFAISLNENRIMAYFSLFALILNIILDIILMRIYGIYGIAICTTIVISLKTIGMYFYLRKLSKMENKT</sequence>
<dbReference type="Proteomes" id="UP000323188">
    <property type="component" value="Unassembled WGS sequence"/>
</dbReference>
<evidence type="ECO:0000256" key="4">
    <source>
        <dbReference type="ARBA" id="ARBA00022960"/>
    </source>
</evidence>
<organism evidence="11 12">
    <name type="scientific">Maribacter flavus</name>
    <dbReference type="NCBI Taxonomy" id="1658664"/>
    <lineage>
        <taxon>Bacteria</taxon>
        <taxon>Pseudomonadati</taxon>
        <taxon>Bacteroidota</taxon>
        <taxon>Flavobacteriia</taxon>
        <taxon>Flavobacteriales</taxon>
        <taxon>Flavobacteriaceae</taxon>
        <taxon>Maribacter</taxon>
    </lineage>
</organism>
<evidence type="ECO:0000256" key="1">
    <source>
        <dbReference type="ARBA" id="ARBA00004651"/>
    </source>
</evidence>
<dbReference type="GO" id="GO:0005886">
    <property type="term" value="C:plasma membrane"/>
    <property type="evidence" value="ECO:0007669"/>
    <property type="project" value="UniProtKB-SubCell"/>
</dbReference>
<evidence type="ECO:0000313" key="11">
    <source>
        <dbReference type="EMBL" id="KAA2217461.1"/>
    </source>
</evidence>
<keyword evidence="2" id="KW-1003">Cell membrane</keyword>
<feature type="transmembrane region" description="Helical" evidence="10">
    <location>
        <begin position="319"/>
        <end position="343"/>
    </location>
</feature>
<keyword evidence="5" id="KW-0573">Peptidoglycan synthesis</keyword>
<keyword evidence="6 10" id="KW-1133">Transmembrane helix</keyword>
<dbReference type="Pfam" id="PF03023">
    <property type="entry name" value="MurJ"/>
    <property type="match status" value="1"/>
</dbReference>
<feature type="transmembrane region" description="Helical" evidence="10">
    <location>
        <begin position="167"/>
        <end position="188"/>
    </location>
</feature>
<feature type="transmembrane region" description="Helical" evidence="10">
    <location>
        <begin position="278"/>
        <end position="298"/>
    </location>
</feature>
<protein>
    <submittedName>
        <fullName evidence="11">Virulence factor MviN</fullName>
    </submittedName>
</protein>
<accession>A0A5B2TS02</accession>
<evidence type="ECO:0000313" key="12">
    <source>
        <dbReference type="Proteomes" id="UP000323188"/>
    </source>
</evidence>
<feature type="transmembrane region" description="Helical" evidence="10">
    <location>
        <begin position="194"/>
        <end position="215"/>
    </location>
</feature>
<feature type="transmembrane region" description="Helical" evidence="10">
    <location>
        <begin position="413"/>
        <end position="435"/>
    </location>
</feature>
<feature type="transmembrane region" description="Helical" evidence="10">
    <location>
        <begin position="54"/>
        <end position="78"/>
    </location>
</feature>
<dbReference type="GO" id="GO:0009252">
    <property type="term" value="P:peptidoglycan biosynthetic process"/>
    <property type="evidence" value="ECO:0007669"/>
    <property type="project" value="UniProtKB-KW"/>
</dbReference>
<evidence type="ECO:0000256" key="8">
    <source>
        <dbReference type="ARBA" id="ARBA00060041"/>
    </source>
</evidence>
<feature type="transmembrane region" description="Helical" evidence="10">
    <location>
        <begin position="363"/>
        <end position="381"/>
    </location>
</feature>
<keyword evidence="7 10" id="KW-0472">Membrane</keyword>
<dbReference type="GO" id="GO:0034204">
    <property type="term" value="P:lipid translocation"/>
    <property type="evidence" value="ECO:0007669"/>
    <property type="project" value="TreeGrafter"/>
</dbReference>
<comment type="caution">
    <text evidence="11">The sequence shown here is derived from an EMBL/GenBank/DDBJ whole genome shotgun (WGS) entry which is preliminary data.</text>
</comment>
<keyword evidence="3 10" id="KW-0812">Transmembrane</keyword>
<dbReference type="EMBL" id="VUOE01000002">
    <property type="protein sequence ID" value="KAA2217461.1"/>
    <property type="molecule type" value="Genomic_DNA"/>
</dbReference>
<name>A0A5B2TS02_9FLAO</name>
<dbReference type="InterPro" id="IPR051050">
    <property type="entry name" value="Lipid_II_flippase_MurJ/MviN"/>
</dbReference>
<proteinExistence type="inferred from homology"/>
<evidence type="ECO:0000256" key="10">
    <source>
        <dbReference type="SAM" id="Phobius"/>
    </source>
</evidence>
<feature type="transmembrane region" description="Helical" evidence="10">
    <location>
        <begin position="248"/>
        <end position="272"/>
    </location>
</feature>
<evidence type="ECO:0000256" key="2">
    <source>
        <dbReference type="ARBA" id="ARBA00022475"/>
    </source>
</evidence>
<dbReference type="PRINTS" id="PR01806">
    <property type="entry name" value="VIRFACTRMVIN"/>
</dbReference>
<evidence type="ECO:0000256" key="6">
    <source>
        <dbReference type="ARBA" id="ARBA00022989"/>
    </source>
</evidence>
<feature type="transmembrane region" description="Helical" evidence="10">
    <location>
        <begin position="140"/>
        <end position="160"/>
    </location>
</feature>
<feature type="transmembrane region" description="Helical" evidence="10">
    <location>
        <begin position="388"/>
        <end position="407"/>
    </location>
</feature>